<protein>
    <submittedName>
        <fullName evidence="2">Uncharacterized protein</fullName>
    </submittedName>
</protein>
<organism evidence="2">
    <name type="scientific">Rhizophora mucronata</name>
    <name type="common">Asiatic mangrove</name>
    <dbReference type="NCBI Taxonomy" id="61149"/>
    <lineage>
        <taxon>Eukaryota</taxon>
        <taxon>Viridiplantae</taxon>
        <taxon>Streptophyta</taxon>
        <taxon>Embryophyta</taxon>
        <taxon>Tracheophyta</taxon>
        <taxon>Spermatophyta</taxon>
        <taxon>Magnoliopsida</taxon>
        <taxon>eudicotyledons</taxon>
        <taxon>Gunneridae</taxon>
        <taxon>Pentapetalae</taxon>
        <taxon>rosids</taxon>
        <taxon>fabids</taxon>
        <taxon>Malpighiales</taxon>
        <taxon>Rhizophoraceae</taxon>
        <taxon>Rhizophora</taxon>
    </lineage>
</organism>
<dbReference type="AlphaFoldDB" id="A0A2P2P8K5"/>
<feature type="transmembrane region" description="Helical" evidence="1">
    <location>
        <begin position="12"/>
        <end position="31"/>
    </location>
</feature>
<accession>A0A2P2P8K5</accession>
<evidence type="ECO:0000313" key="2">
    <source>
        <dbReference type="EMBL" id="MBX51052.1"/>
    </source>
</evidence>
<name>A0A2P2P8K5_RHIMU</name>
<reference evidence="2" key="1">
    <citation type="submission" date="2018-02" db="EMBL/GenBank/DDBJ databases">
        <title>Rhizophora mucronata_Transcriptome.</title>
        <authorList>
            <person name="Meera S.P."/>
            <person name="Sreeshan A."/>
            <person name="Augustine A."/>
        </authorList>
    </citation>
    <scope>NUCLEOTIDE SEQUENCE</scope>
    <source>
        <tissue evidence="2">Leaf</tissue>
    </source>
</reference>
<dbReference type="EMBL" id="GGEC01070568">
    <property type="protein sequence ID" value="MBX51052.1"/>
    <property type="molecule type" value="Transcribed_RNA"/>
</dbReference>
<sequence length="38" mass="4624">MITLLKFDTESFSFFWISSWNLVITFLKFHIENVLGIW</sequence>
<keyword evidence="1" id="KW-0472">Membrane</keyword>
<proteinExistence type="predicted"/>
<keyword evidence="1" id="KW-0812">Transmembrane</keyword>
<evidence type="ECO:0000256" key="1">
    <source>
        <dbReference type="SAM" id="Phobius"/>
    </source>
</evidence>
<keyword evidence="1" id="KW-1133">Transmembrane helix</keyword>